<keyword evidence="1 2" id="KW-0378">Hydrolase</keyword>
<dbReference type="NCBIfam" id="TIGR01353">
    <property type="entry name" value="dGTP_triPase"/>
    <property type="match status" value="1"/>
</dbReference>
<dbReference type="RefSeq" id="WP_114349403.1">
    <property type="nucleotide sequence ID" value="NZ_QPJL01000010.1"/>
</dbReference>
<dbReference type="EMBL" id="QPJL01000010">
    <property type="protein sequence ID" value="RCW83394.1"/>
    <property type="molecule type" value="Genomic_DNA"/>
</dbReference>
<dbReference type="NCBIfam" id="NF003701">
    <property type="entry name" value="PRK05318.1"/>
    <property type="match status" value="1"/>
</dbReference>
<dbReference type="GO" id="GO:0008832">
    <property type="term" value="F:dGTPase activity"/>
    <property type="evidence" value="ECO:0007669"/>
    <property type="project" value="TreeGrafter"/>
</dbReference>
<dbReference type="AlphaFoldDB" id="A0A368YYX8"/>
<organism evidence="4 5">
    <name type="scientific">Paracoccus lutimaris</name>
    <dbReference type="NCBI Taxonomy" id="1490030"/>
    <lineage>
        <taxon>Bacteria</taxon>
        <taxon>Pseudomonadati</taxon>
        <taxon>Pseudomonadota</taxon>
        <taxon>Alphaproteobacteria</taxon>
        <taxon>Rhodobacterales</taxon>
        <taxon>Paracoccaceae</taxon>
        <taxon>Paracoccus</taxon>
    </lineage>
</organism>
<comment type="similarity">
    <text evidence="2">Belongs to the dGTPase family. Type 2 subfamily.</text>
</comment>
<evidence type="ECO:0000256" key="2">
    <source>
        <dbReference type="HAMAP-Rule" id="MF_01212"/>
    </source>
</evidence>
<dbReference type="Pfam" id="PF13286">
    <property type="entry name" value="HD_assoc"/>
    <property type="match status" value="1"/>
</dbReference>
<reference evidence="4 5" key="1">
    <citation type="submission" date="2018-07" db="EMBL/GenBank/DDBJ databases">
        <title>Genomic Encyclopedia of Type Strains, Phase III (KMG-III): the genomes of soil and plant-associated and newly described type strains.</title>
        <authorList>
            <person name="Whitman W."/>
        </authorList>
    </citation>
    <scope>NUCLEOTIDE SEQUENCE [LARGE SCALE GENOMIC DNA]</scope>
    <source>
        <strain evidence="4 5">CECT 8525</strain>
    </source>
</reference>
<dbReference type="SUPFAM" id="SSF109604">
    <property type="entry name" value="HD-domain/PDEase-like"/>
    <property type="match status" value="1"/>
</dbReference>
<gene>
    <name evidence="4" type="ORF">DFP89_11076</name>
</gene>
<dbReference type="GO" id="GO:0006203">
    <property type="term" value="P:dGTP catabolic process"/>
    <property type="evidence" value="ECO:0007669"/>
    <property type="project" value="TreeGrafter"/>
</dbReference>
<dbReference type="Proteomes" id="UP000253345">
    <property type="component" value="Unassembled WGS sequence"/>
</dbReference>
<name>A0A368YYX8_9RHOB</name>
<accession>A0A368YYX8</accession>
<evidence type="ECO:0000313" key="5">
    <source>
        <dbReference type="Proteomes" id="UP000253345"/>
    </source>
</evidence>
<dbReference type="PANTHER" id="PTHR11373">
    <property type="entry name" value="DEOXYNUCLEOSIDE TRIPHOSPHATE TRIPHOSPHOHYDROLASE"/>
    <property type="match status" value="1"/>
</dbReference>
<keyword evidence="5" id="KW-1185">Reference proteome</keyword>
<dbReference type="InterPro" id="IPR006261">
    <property type="entry name" value="dGTPase"/>
</dbReference>
<comment type="caution">
    <text evidence="4">The sequence shown here is derived from an EMBL/GenBank/DDBJ whole genome shotgun (WGS) entry which is preliminary data.</text>
</comment>
<dbReference type="OrthoDB" id="9803619at2"/>
<proteinExistence type="inferred from homology"/>
<dbReference type="HAMAP" id="MF_01212">
    <property type="entry name" value="dGTPase_type2"/>
    <property type="match status" value="1"/>
</dbReference>
<dbReference type="PROSITE" id="PS51831">
    <property type="entry name" value="HD"/>
    <property type="match status" value="1"/>
</dbReference>
<dbReference type="InterPro" id="IPR006674">
    <property type="entry name" value="HD_domain"/>
</dbReference>
<evidence type="ECO:0000313" key="4">
    <source>
        <dbReference type="EMBL" id="RCW83394.1"/>
    </source>
</evidence>
<dbReference type="NCBIfam" id="NF041026">
    <property type="entry name" value="antiphage_dGTPase"/>
    <property type="match status" value="1"/>
</dbReference>
<evidence type="ECO:0000256" key="1">
    <source>
        <dbReference type="ARBA" id="ARBA00022801"/>
    </source>
</evidence>
<dbReference type="InterPro" id="IPR003607">
    <property type="entry name" value="HD/PDEase_dom"/>
</dbReference>
<dbReference type="InterPro" id="IPR023023">
    <property type="entry name" value="dNTPase_2"/>
</dbReference>
<sequence>MVLGSASPWLARREPRIRAADDLRDDGDVDYARVIHSAPFRRLQGKTQILNLGDSDFYRTRLTHSLEVAQIAGGLVMQLAGTFPQHPVTAALPGHSLMQAVACAHDLGHPPFGHGGEVALNYCMRDAGGFEGNGQTLRILTRRSDALPEAGVNLTRRSLLGVLKYPAAHARVANPAIRPALQDRGSVLRILDVAASTPPKCYLDSEAGIVDWILAPLPQDDRTLFTQVRDIGGNHSETIHKSLDCSIMDVADDIAYGVHDLEDAIALGLVRAEDFRLAVPADICAPFQHPHDRIITALFGPAHERKAMIGALVHHFIASVRVTTDDRFDTPLLRHRATLHEQPRAFLKALKRFIYDAVIRSPEVQQLEFKGQAMVIAVFEALQSDPARLLPLGWRARFAKADGDPRVICDHVAGMTDTYLLKTYERLFAPRMGSVFDHLTSG</sequence>
<dbReference type="Gene3D" id="1.10.3210.10">
    <property type="entry name" value="Hypothetical protein af1432"/>
    <property type="match status" value="1"/>
</dbReference>
<dbReference type="InterPro" id="IPR026875">
    <property type="entry name" value="PHydrolase_assoc_dom"/>
</dbReference>
<feature type="domain" description="HD" evidence="3">
    <location>
        <begin position="61"/>
        <end position="257"/>
    </location>
</feature>
<dbReference type="SMART" id="SM00471">
    <property type="entry name" value="HDc"/>
    <property type="match status" value="1"/>
</dbReference>
<protein>
    <recommendedName>
        <fullName evidence="2">Deoxyguanosinetriphosphate triphosphohydrolase-like protein</fullName>
    </recommendedName>
</protein>
<dbReference type="PANTHER" id="PTHR11373:SF40">
    <property type="entry name" value="DEOXYGUANOSINETRIPHOSPHATE TRIPHOSPHOHYDROLASE-LIKE PROTEIN 2"/>
    <property type="match status" value="1"/>
</dbReference>
<evidence type="ECO:0000259" key="3">
    <source>
        <dbReference type="PROSITE" id="PS51831"/>
    </source>
</evidence>
<dbReference type="Pfam" id="PF01966">
    <property type="entry name" value="HD"/>
    <property type="match status" value="1"/>
</dbReference>
<dbReference type="InterPro" id="IPR050135">
    <property type="entry name" value="dGTPase-like"/>
</dbReference>